<dbReference type="GO" id="GO:2000067">
    <property type="term" value="P:regulation of root morphogenesis"/>
    <property type="evidence" value="ECO:0007669"/>
    <property type="project" value="UniProtKB-ARBA"/>
</dbReference>
<feature type="compositionally biased region" description="Low complexity" evidence="9">
    <location>
        <begin position="246"/>
        <end position="257"/>
    </location>
</feature>
<feature type="compositionally biased region" description="Low complexity" evidence="9">
    <location>
        <begin position="156"/>
        <end position="177"/>
    </location>
</feature>
<protein>
    <recommendedName>
        <fullName evidence="10">SOSEKI DIX-like domain-containing protein</fullName>
    </recommendedName>
</protein>
<feature type="region of interest" description="Disordered" evidence="9">
    <location>
        <begin position="1"/>
        <end position="38"/>
    </location>
</feature>
<keyword evidence="5" id="KW-0472">Membrane</keyword>
<dbReference type="GO" id="GO:0051301">
    <property type="term" value="P:cell division"/>
    <property type="evidence" value="ECO:0007669"/>
    <property type="project" value="UniProtKB-KW"/>
</dbReference>
<dbReference type="GO" id="GO:0051302">
    <property type="term" value="P:regulation of cell division"/>
    <property type="evidence" value="ECO:0007669"/>
    <property type="project" value="UniProtKB-ARBA"/>
</dbReference>
<dbReference type="GO" id="GO:0051258">
    <property type="term" value="P:protein polymerization"/>
    <property type="evidence" value="ECO:0007669"/>
    <property type="project" value="UniProtKB-ARBA"/>
</dbReference>
<evidence type="ECO:0000256" key="3">
    <source>
        <dbReference type="ARBA" id="ARBA00022475"/>
    </source>
</evidence>
<dbReference type="PANTHER" id="PTHR31083">
    <property type="entry name" value="UPSTREAM OF FLC PROTEIN (DUF966)"/>
    <property type="match status" value="1"/>
</dbReference>
<gene>
    <name evidence="11" type="ORF">U9M48_017212</name>
</gene>
<evidence type="ECO:0000256" key="8">
    <source>
        <dbReference type="ARBA" id="ARBA00046534"/>
    </source>
</evidence>
<feature type="compositionally biased region" description="Basic and acidic residues" evidence="9">
    <location>
        <begin position="10"/>
        <end position="26"/>
    </location>
</feature>
<feature type="domain" description="SOSEKI DIX-like" evidence="10">
    <location>
        <begin position="44"/>
        <end position="144"/>
    </location>
</feature>
<feature type="region of interest" description="Disordered" evidence="9">
    <location>
        <begin position="305"/>
        <end position="334"/>
    </location>
</feature>
<dbReference type="EMBL" id="CP144748">
    <property type="protein sequence ID" value="WVZ68252.1"/>
    <property type="molecule type" value="Genomic_DNA"/>
</dbReference>
<keyword evidence="2" id="KW-0217">Developmental protein</keyword>
<keyword evidence="4" id="KW-0132">Cell division</keyword>
<sequence length="425" mass="46243">MAVVVAGGRARAEQARAPWREQEPRSPEMGPPPRPPRARPARAAVVYYLARNGHLEHPHFMEVALSCPDGLYLRDVIDRLDALRGKGMARMYSWASKRLAAWLLHHRIMLCLSYRNGFVWHDLADDDYIHPVVGREYVLKGTERLHPVAPPALLDAAAAASSSSSGSQDTPTSSSSARWEAAHARPVAQRKKSAGAAAELAEYVVYKGEERAADAATQTEDGGGLQRRSHQAPGAAQQVQEELSRAETSPPTASTSPETLEALIKGDGRVVAAVSGSGRARASSVLMQLISCGSVSVRDARASPVLPPRAHRQQQHHHHHHRARPPRPPASAASEVPCYRAKIVEDKEYFSGSIIETAKRSPADDASQDMAVLRRSSSYNAERVIKLELAKEVGDLHDRCIPRKPKAKKEGYLVISCSAQGNNKA</sequence>
<keyword evidence="12" id="KW-1185">Reference proteome</keyword>
<comment type="similarity">
    <text evidence="7">Belongs to the SOSEKI family.</text>
</comment>
<feature type="region of interest" description="Disordered" evidence="9">
    <location>
        <begin position="214"/>
        <end position="257"/>
    </location>
</feature>
<keyword evidence="6" id="KW-0131">Cell cycle</keyword>
<evidence type="ECO:0000256" key="2">
    <source>
        <dbReference type="ARBA" id="ARBA00022473"/>
    </source>
</evidence>
<name>A0AAQ3TB31_PASNO</name>
<evidence type="ECO:0000313" key="11">
    <source>
        <dbReference type="EMBL" id="WVZ68252.1"/>
    </source>
</evidence>
<comment type="subunit">
    <text evidence="8">Homodimer. Forms long polymer filaments with other SOKs proteins polymers (e.g. SOK1, SOK2, SOK3 and SOK4) crucial for polar localization and biological activity. Binds to ANGUSTIFOLIA (AN).</text>
</comment>
<dbReference type="PIRSF" id="PIRSF031043">
    <property type="entry name" value="UCP031043"/>
    <property type="match status" value="1"/>
</dbReference>
<dbReference type="InterPro" id="IPR021182">
    <property type="entry name" value="SOK_magnoliopsida"/>
</dbReference>
<keyword evidence="3" id="KW-1003">Cell membrane</keyword>
<comment type="subcellular location">
    <subcellularLocation>
        <location evidence="1">Cell membrane</location>
        <topology evidence="1">Peripheral membrane protein</topology>
        <orientation evidence="1">Cytoplasmic side</orientation>
    </subcellularLocation>
</comment>
<dbReference type="GO" id="GO:0005886">
    <property type="term" value="C:plasma membrane"/>
    <property type="evidence" value="ECO:0007669"/>
    <property type="project" value="UniProtKB-SubCell"/>
</dbReference>
<evidence type="ECO:0000256" key="6">
    <source>
        <dbReference type="ARBA" id="ARBA00023306"/>
    </source>
</evidence>
<dbReference type="GO" id="GO:0090708">
    <property type="term" value="P:specification of plant organ axis polarity"/>
    <property type="evidence" value="ECO:0007669"/>
    <property type="project" value="UniProtKB-ARBA"/>
</dbReference>
<feature type="region of interest" description="Disordered" evidence="9">
    <location>
        <begin position="156"/>
        <end position="191"/>
    </location>
</feature>
<dbReference type="InterPro" id="IPR048351">
    <property type="entry name" value="SOK_DIX"/>
</dbReference>
<accession>A0AAQ3TB31</accession>
<dbReference type="InterPro" id="IPR010369">
    <property type="entry name" value="SOK"/>
</dbReference>
<evidence type="ECO:0000256" key="1">
    <source>
        <dbReference type="ARBA" id="ARBA00004413"/>
    </source>
</evidence>
<feature type="compositionally biased region" description="Basic residues" evidence="9">
    <location>
        <begin position="309"/>
        <end position="325"/>
    </location>
</feature>
<evidence type="ECO:0000256" key="5">
    <source>
        <dbReference type="ARBA" id="ARBA00023136"/>
    </source>
</evidence>
<evidence type="ECO:0000256" key="7">
    <source>
        <dbReference type="ARBA" id="ARBA00024211"/>
    </source>
</evidence>
<dbReference type="Pfam" id="PF06136">
    <property type="entry name" value="SOK"/>
    <property type="match status" value="1"/>
</dbReference>
<dbReference type="PANTHER" id="PTHR31083:SF4">
    <property type="entry name" value="PROTEIN SOSEKI 4-RELATED"/>
    <property type="match status" value="1"/>
</dbReference>
<evidence type="ECO:0000256" key="9">
    <source>
        <dbReference type="SAM" id="MobiDB-lite"/>
    </source>
</evidence>
<evidence type="ECO:0000259" key="10">
    <source>
        <dbReference type="Pfam" id="PF06136"/>
    </source>
</evidence>
<evidence type="ECO:0000313" key="12">
    <source>
        <dbReference type="Proteomes" id="UP001341281"/>
    </source>
</evidence>
<dbReference type="AlphaFoldDB" id="A0AAQ3TB31"/>
<organism evidence="11 12">
    <name type="scientific">Paspalum notatum var. saurae</name>
    <dbReference type="NCBI Taxonomy" id="547442"/>
    <lineage>
        <taxon>Eukaryota</taxon>
        <taxon>Viridiplantae</taxon>
        <taxon>Streptophyta</taxon>
        <taxon>Embryophyta</taxon>
        <taxon>Tracheophyta</taxon>
        <taxon>Spermatophyta</taxon>
        <taxon>Magnoliopsida</taxon>
        <taxon>Liliopsida</taxon>
        <taxon>Poales</taxon>
        <taxon>Poaceae</taxon>
        <taxon>PACMAD clade</taxon>
        <taxon>Panicoideae</taxon>
        <taxon>Andropogonodae</taxon>
        <taxon>Paspaleae</taxon>
        <taxon>Paspalinae</taxon>
        <taxon>Paspalum</taxon>
    </lineage>
</organism>
<dbReference type="Proteomes" id="UP001341281">
    <property type="component" value="Chromosome 04"/>
</dbReference>
<evidence type="ECO:0000256" key="4">
    <source>
        <dbReference type="ARBA" id="ARBA00022618"/>
    </source>
</evidence>
<reference evidence="11 12" key="1">
    <citation type="submission" date="2024-02" db="EMBL/GenBank/DDBJ databases">
        <title>High-quality chromosome-scale genome assembly of Pensacola bahiagrass (Paspalum notatum Flugge var. saurae).</title>
        <authorList>
            <person name="Vega J.M."/>
            <person name="Podio M."/>
            <person name="Orjuela J."/>
            <person name="Siena L.A."/>
            <person name="Pessino S.C."/>
            <person name="Combes M.C."/>
            <person name="Mariac C."/>
            <person name="Albertini E."/>
            <person name="Pupilli F."/>
            <person name="Ortiz J.P.A."/>
            <person name="Leblanc O."/>
        </authorList>
    </citation>
    <scope>NUCLEOTIDE SEQUENCE [LARGE SCALE GENOMIC DNA]</scope>
    <source>
        <strain evidence="11">R1</strain>
        <tissue evidence="11">Leaf</tissue>
    </source>
</reference>
<proteinExistence type="inferred from homology"/>